<accession>A0A1H2PUY9</accession>
<dbReference type="STRING" id="1770053.SAMN05216551_114152"/>
<keyword evidence="5" id="KW-1185">Reference proteome</keyword>
<dbReference type="AlphaFoldDB" id="A0A1H2PUY9"/>
<feature type="domain" description="CBS" evidence="3">
    <location>
        <begin position="75"/>
        <end position="131"/>
    </location>
</feature>
<name>A0A1H2PUY9_9BURK</name>
<proteinExistence type="predicted"/>
<evidence type="ECO:0000256" key="2">
    <source>
        <dbReference type="PROSITE-ProRule" id="PRU00703"/>
    </source>
</evidence>
<dbReference type="InterPro" id="IPR000644">
    <property type="entry name" value="CBS_dom"/>
</dbReference>
<dbReference type="Gene3D" id="3.10.580.10">
    <property type="entry name" value="CBS-domain"/>
    <property type="match status" value="1"/>
</dbReference>
<dbReference type="InterPro" id="IPR051257">
    <property type="entry name" value="Diverse_CBS-Domain"/>
</dbReference>
<dbReference type="Proteomes" id="UP000243719">
    <property type="component" value="Unassembled WGS sequence"/>
</dbReference>
<evidence type="ECO:0000256" key="1">
    <source>
        <dbReference type="ARBA" id="ARBA00023122"/>
    </source>
</evidence>
<dbReference type="SMART" id="SM00116">
    <property type="entry name" value="CBS"/>
    <property type="match status" value="2"/>
</dbReference>
<dbReference type="PANTHER" id="PTHR43080">
    <property type="entry name" value="CBS DOMAIN-CONTAINING PROTEIN CBSX3, MITOCHONDRIAL"/>
    <property type="match status" value="1"/>
</dbReference>
<dbReference type="EMBL" id="FNLO01000014">
    <property type="protein sequence ID" value="SDV51051.1"/>
    <property type="molecule type" value="Genomic_DNA"/>
</dbReference>
<dbReference type="PANTHER" id="PTHR43080:SF2">
    <property type="entry name" value="CBS DOMAIN-CONTAINING PROTEIN"/>
    <property type="match status" value="1"/>
</dbReference>
<dbReference type="RefSeq" id="WP_091912446.1">
    <property type="nucleotide sequence ID" value="NZ_FNLO01000014.1"/>
</dbReference>
<dbReference type="Pfam" id="PF00571">
    <property type="entry name" value="CBS"/>
    <property type="match status" value="2"/>
</dbReference>
<evidence type="ECO:0000313" key="5">
    <source>
        <dbReference type="Proteomes" id="UP000243719"/>
    </source>
</evidence>
<keyword evidence="1 2" id="KW-0129">CBS domain</keyword>
<dbReference type="OrthoDB" id="9807125at2"/>
<evidence type="ECO:0000259" key="3">
    <source>
        <dbReference type="PROSITE" id="PS51371"/>
    </source>
</evidence>
<reference evidence="5" key="1">
    <citation type="submission" date="2016-09" db="EMBL/GenBank/DDBJ databases">
        <authorList>
            <person name="Varghese N."/>
            <person name="Submissions S."/>
        </authorList>
    </citation>
    <scope>NUCLEOTIDE SEQUENCE [LARGE SCALE GENOMIC DNA]</scope>
    <source>
        <strain evidence="5">JS23</strain>
    </source>
</reference>
<evidence type="ECO:0000313" key="4">
    <source>
        <dbReference type="EMBL" id="SDV51051.1"/>
    </source>
</evidence>
<gene>
    <name evidence="4" type="ORF">SAMN05216551_114152</name>
</gene>
<dbReference type="PROSITE" id="PS51371">
    <property type="entry name" value="CBS"/>
    <property type="match status" value="2"/>
</dbReference>
<dbReference type="InterPro" id="IPR046342">
    <property type="entry name" value="CBS_dom_sf"/>
</dbReference>
<dbReference type="SUPFAM" id="SSF54631">
    <property type="entry name" value="CBS-domain pair"/>
    <property type="match status" value="1"/>
</dbReference>
<feature type="domain" description="CBS" evidence="3">
    <location>
        <begin position="8"/>
        <end position="65"/>
    </location>
</feature>
<sequence length="155" mass="17210">MRVKDILEVKGNVLYTVKPECPLTEAAKLMDEHDIGSLVVMESGEVVGMLTFREVMQVLSRNGGVLGDGTVRAAMNAAPVTCTCETNIDEVRRLMLEGQHARYLPVLDNKRLMGVVSLYDVAKAVMEATGFENRMLKAYIRDWPESEDGRTHAHS</sequence>
<organism evidence="4 5">
    <name type="scientific">Chitinasiproducens palmae</name>
    <dbReference type="NCBI Taxonomy" id="1770053"/>
    <lineage>
        <taxon>Bacteria</taxon>
        <taxon>Pseudomonadati</taxon>
        <taxon>Pseudomonadota</taxon>
        <taxon>Betaproteobacteria</taxon>
        <taxon>Burkholderiales</taxon>
        <taxon>Burkholderiaceae</taxon>
        <taxon>Chitinasiproducens</taxon>
    </lineage>
</organism>
<protein>
    <submittedName>
        <fullName evidence="4">CBS domain-containing protein</fullName>
    </submittedName>
</protein>